<name>A0A9N9QLY5_9CUCU</name>
<dbReference type="GO" id="GO:0005634">
    <property type="term" value="C:nucleus"/>
    <property type="evidence" value="ECO:0007669"/>
    <property type="project" value="TreeGrafter"/>
</dbReference>
<dbReference type="Pfam" id="PF11977">
    <property type="entry name" value="RNase_Zc3h12a"/>
    <property type="match status" value="1"/>
</dbReference>
<accession>A0A9N9QLY5</accession>
<dbReference type="GO" id="GO:0003729">
    <property type="term" value="F:mRNA binding"/>
    <property type="evidence" value="ECO:0007669"/>
    <property type="project" value="TreeGrafter"/>
</dbReference>
<dbReference type="Gene3D" id="3.40.50.11980">
    <property type="match status" value="1"/>
</dbReference>
<feature type="region of interest" description="Disordered" evidence="1">
    <location>
        <begin position="17"/>
        <end position="91"/>
    </location>
</feature>
<evidence type="ECO:0000256" key="1">
    <source>
        <dbReference type="SAM" id="MobiDB-lite"/>
    </source>
</evidence>
<sequence>MSFQNFQVETLQFLDKNQSKISSSNPKMTQDVQPGMEATSSKAMNIADKIISGSNKPNEKRESCSRNLCGGRKRKLPKSASQEPPNNKRRRICNCTRNIHSRKCMTKKKESSKPFDYLAQFGKNFCCASLKNRTGLRPIYIDGTNVAFSHGQNERFSVKGLKICIDYFLKRGHDVRAFIPNFRLRRNQSSDQKLLHRLVKQRHVIVTPTLYIKNKQRSPYDNWYIVQSAAANGGIIVSSDNFQDIKEWNPNLREVAEERRLVPTFVDDMLIFPMDPQGNRRNNLEQFLKF</sequence>
<protein>
    <recommendedName>
        <fullName evidence="2">RNase NYN domain-containing protein</fullName>
    </recommendedName>
</protein>
<keyword evidence="4" id="KW-1185">Reference proteome</keyword>
<reference evidence="3" key="1">
    <citation type="submission" date="2022-01" db="EMBL/GenBank/DDBJ databases">
        <authorList>
            <person name="King R."/>
        </authorList>
    </citation>
    <scope>NUCLEOTIDE SEQUENCE</scope>
</reference>
<dbReference type="OrthoDB" id="392925at2759"/>
<evidence type="ECO:0000313" key="4">
    <source>
        <dbReference type="Proteomes" id="UP001152799"/>
    </source>
</evidence>
<proteinExistence type="predicted"/>
<feature type="domain" description="RNase NYN" evidence="2">
    <location>
        <begin position="136"/>
        <end position="286"/>
    </location>
</feature>
<dbReference type="PANTHER" id="PTHR12876">
    <property type="entry name" value="N4BP1-RELATED"/>
    <property type="match status" value="1"/>
</dbReference>
<dbReference type="EMBL" id="OU892278">
    <property type="protein sequence ID" value="CAG9764196.1"/>
    <property type="molecule type" value="Genomic_DNA"/>
</dbReference>
<feature type="compositionally biased region" description="Polar residues" evidence="1">
    <location>
        <begin position="17"/>
        <end position="43"/>
    </location>
</feature>
<dbReference type="Proteomes" id="UP001152799">
    <property type="component" value="Chromosome 2"/>
</dbReference>
<gene>
    <name evidence="3" type="ORF">CEUTPL_LOCUS4840</name>
</gene>
<dbReference type="AlphaFoldDB" id="A0A9N9QLY5"/>
<dbReference type="InterPro" id="IPR051101">
    <property type="entry name" value="ZC3H12/N4BP1_RNase_Reg"/>
</dbReference>
<dbReference type="GO" id="GO:0004521">
    <property type="term" value="F:RNA endonuclease activity"/>
    <property type="evidence" value="ECO:0007669"/>
    <property type="project" value="TreeGrafter"/>
</dbReference>
<organism evidence="3 4">
    <name type="scientific">Ceutorhynchus assimilis</name>
    <name type="common">cabbage seed weevil</name>
    <dbReference type="NCBI Taxonomy" id="467358"/>
    <lineage>
        <taxon>Eukaryota</taxon>
        <taxon>Metazoa</taxon>
        <taxon>Ecdysozoa</taxon>
        <taxon>Arthropoda</taxon>
        <taxon>Hexapoda</taxon>
        <taxon>Insecta</taxon>
        <taxon>Pterygota</taxon>
        <taxon>Neoptera</taxon>
        <taxon>Endopterygota</taxon>
        <taxon>Coleoptera</taxon>
        <taxon>Polyphaga</taxon>
        <taxon>Cucujiformia</taxon>
        <taxon>Curculionidae</taxon>
        <taxon>Ceutorhynchinae</taxon>
        <taxon>Ceutorhynchus</taxon>
    </lineage>
</organism>
<evidence type="ECO:0000313" key="3">
    <source>
        <dbReference type="EMBL" id="CAG9764196.1"/>
    </source>
</evidence>
<dbReference type="GO" id="GO:0036464">
    <property type="term" value="C:cytoplasmic ribonucleoprotein granule"/>
    <property type="evidence" value="ECO:0007669"/>
    <property type="project" value="TreeGrafter"/>
</dbReference>
<dbReference type="PANTHER" id="PTHR12876:SF35">
    <property type="entry name" value="LD08718P-RELATED"/>
    <property type="match status" value="1"/>
</dbReference>
<evidence type="ECO:0000259" key="2">
    <source>
        <dbReference type="Pfam" id="PF11977"/>
    </source>
</evidence>
<dbReference type="InterPro" id="IPR021869">
    <property type="entry name" value="RNase_Zc3h12_NYN"/>
</dbReference>